<evidence type="ECO:0000313" key="3">
    <source>
        <dbReference type="Proteomes" id="UP001317705"/>
    </source>
</evidence>
<keyword evidence="3" id="KW-1185">Reference proteome</keyword>
<dbReference type="Gene3D" id="3.30.420.130">
    <property type="entry name" value="Dinitrogenase iron-molybdenum cofactor biosynthesis domain"/>
    <property type="match status" value="1"/>
</dbReference>
<evidence type="ECO:0000313" key="2">
    <source>
        <dbReference type="EMBL" id="BDV44826.1"/>
    </source>
</evidence>
<feature type="domain" description="Dinitrogenase iron-molybdenum cofactor biosynthesis" evidence="1">
    <location>
        <begin position="12"/>
        <end position="102"/>
    </location>
</feature>
<dbReference type="PANTHER" id="PTHR33937">
    <property type="entry name" value="IRON-MOLYBDENUM PROTEIN-RELATED-RELATED"/>
    <property type="match status" value="1"/>
</dbReference>
<dbReference type="InterPro" id="IPR051840">
    <property type="entry name" value="NifX/NifY_domain"/>
</dbReference>
<accession>A0ABM8EQR5</accession>
<dbReference type="InterPro" id="IPR036105">
    <property type="entry name" value="DiNase_FeMo-co_biosyn_sf"/>
</dbReference>
<dbReference type="Proteomes" id="UP001317705">
    <property type="component" value="Chromosome"/>
</dbReference>
<dbReference type="InterPro" id="IPR003731">
    <property type="entry name" value="Di-Nase_FeMo-co_biosynth"/>
</dbReference>
<name>A0ABM8EQR5_9BACT</name>
<dbReference type="EMBL" id="AP027151">
    <property type="protein sequence ID" value="BDV44826.1"/>
    <property type="molecule type" value="Genomic_DNA"/>
</dbReference>
<sequence>MKVAFATSTGVAVDLNFRSARDFTVWNIEPGESCYVTTVTVDASPDDPEGSIIARADALAGCTMVFTREINGPAAAKLVARSIQPLKTGDESSVEGIIGKLEKVLRGTPPPWLKKMRIRDTLCDEDGHVWR</sequence>
<dbReference type="PANTHER" id="PTHR33937:SF1">
    <property type="entry name" value="IRON-MOLIBDENUM COFACTOR PROCESSING PROTEIN"/>
    <property type="match status" value="1"/>
</dbReference>
<organism evidence="2 3">
    <name type="scientific">Geotalea uraniireducens</name>
    <dbReference type="NCBI Taxonomy" id="351604"/>
    <lineage>
        <taxon>Bacteria</taxon>
        <taxon>Pseudomonadati</taxon>
        <taxon>Thermodesulfobacteriota</taxon>
        <taxon>Desulfuromonadia</taxon>
        <taxon>Geobacterales</taxon>
        <taxon>Geobacteraceae</taxon>
        <taxon>Geotalea</taxon>
    </lineage>
</organism>
<gene>
    <name evidence="2" type="primary">nifX_3</name>
    <name evidence="2" type="ORF">GURASL_37490</name>
</gene>
<dbReference type="RefSeq" id="WP_282000915.1">
    <property type="nucleotide sequence ID" value="NZ_AP027151.1"/>
</dbReference>
<reference evidence="2 3" key="1">
    <citation type="submission" date="2022-12" db="EMBL/GenBank/DDBJ databases">
        <title>Polyphasic characterization of Geotalea uranireducens NIT-SL11 newly isolated from a complex of sewage sludge and microbially reduced graphene oxide.</title>
        <authorList>
            <person name="Xie L."/>
            <person name="Yoshida N."/>
            <person name="Meng L."/>
        </authorList>
    </citation>
    <scope>NUCLEOTIDE SEQUENCE [LARGE SCALE GENOMIC DNA]</scope>
    <source>
        <strain evidence="2 3">NIT-SL11</strain>
    </source>
</reference>
<protein>
    <submittedName>
        <fullName evidence="2">Nitrogen fixation protein NifX</fullName>
    </submittedName>
</protein>
<dbReference type="Pfam" id="PF02579">
    <property type="entry name" value="Nitro_FeMo-Co"/>
    <property type="match status" value="1"/>
</dbReference>
<dbReference type="SUPFAM" id="SSF53146">
    <property type="entry name" value="Nitrogenase accessory factor-like"/>
    <property type="match status" value="1"/>
</dbReference>
<proteinExistence type="predicted"/>
<evidence type="ECO:0000259" key="1">
    <source>
        <dbReference type="Pfam" id="PF02579"/>
    </source>
</evidence>